<dbReference type="InterPro" id="IPR001810">
    <property type="entry name" value="F-box_dom"/>
</dbReference>
<keyword evidence="4" id="KW-1185">Reference proteome</keyword>
<name>A0ABR4FXP2_9EURO</name>
<protein>
    <recommendedName>
        <fullName evidence="2">F-box domain-containing protein</fullName>
    </recommendedName>
</protein>
<dbReference type="Proteomes" id="UP001610563">
    <property type="component" value="Unassembled WGS sequence"/>
</dbReference>
<comment type="caution">
    <text evidence="3">The sequence shown here is derived from an EMBL/GenBank/DDBJ whole genome shotgun (WGS) entry which is preliminary data.</text>
</comment>
<feature type="region of interest" description="Disordered" evidence="1">
    <location>
        <begin position="168"/>
        <end position="189"/>
    </location>
</feature>
<proteinExistence type="predicted"/>
<evidence type="ECO:0000259" key="2">
    <source>
        <dbReference type="PROSITE" id="PS50181"/>
    </source>
</evidence>
<feature type="compositionally biased region" description="Polar residues" evidence="1">
    <location>
        <begin position="168"/>
        <end position="180"/>
    </location>
</feature>
<evidence type="ECO:0000256" key="1">
    <source>
        <dbReference type="SAM" id="MobiDB-lite"/>
    </source>
</evidence>
<evidence type="ECO:0000313" key="4">
    <source>
        <dbReference type="Proteomes" id="UP001610563"/>
    </source>
</evidence>
<organism evidence="3 4">
    <name type="scientific">Aspergillus keveii</name>
    <dbReference type="NCBI Taxonomy" id="714993"/>
    <lineage>
        <taxon>Eukaryota</taxon>
        <taxon>Fungi</taxon>
        <taxon>Dikarya</taxon>
        <taxon>Ascomycota</taxon>
        <taxon>Pezizomycotina</taxon>
        <taxon>Eurotiomycetes</taxon>
        <taxon>Eurotiomycetidae</taxon>
        <taxon>Eurotiales</taxon>
        <taxon>Aspergillaceae</taxon>
        <taxon>Aspergillus</taxon>
        <taxon>Aspergillus subgen. Nidulantes</taxon>
    </lineage>
</organism>
<dbReference type="EMBL" id="JBFTWV010000086">
    <property type="protein sequence ID" value="KAL2788035.1"/>
    <property type="molecule type" value="Genomic_DNA"/>
</dbReference>
<feature type="domain" description="F-box" evidence="2">
    <location>
        <begin position="1"/>
        <end position="59"/>
    </location>
</feature>
<reference evidence="3 4" key="1">
    <citation type="submission" date="2024-07" db="EMBL/GenBank/DDBJ databases">
        <title>Section-level genome sequencing and comparative genomics of Aspergillus sections Usti and Cavernicolus.</title>
        <authorList>
            <consortium name="Lawrence Berkeley National Laboratory"/>
            <person name="Nybo J.L."/>
            <person name="Vesth T.C."/>
            <person name="Theobald S."/>
            <person name="Frisvad J.C."/>
            <person name="Larsen T.O."/>
            <person name="Kjaerboelling I."/>
            <person name="Rothschild-Mancinelli K."/>
            <person name="Lyhne E.K."/>
            <person name="Kogle M.E."/>
            <person name="Barry K."/>
            <person name="Clum A."/>
            <person name="Na H."/>
            <person name="Ledsgaard L."/>
            <person name="Lin J."/>
            <person name="Lipzen A."/>
            <person name="Kuo A."/>
            <person name="Riley R."/>
            <person name="Mondo S."/>
            <person name="Labutti K."/>
            <person name="Haridas S."/>
            <person name="Pangalinan J."/>
            <person name="Salamov A.A."/>
            <person name="Simmons B.A."/>
            <person name="Magnuson J.K."/>
            <person name="Chen J."/>
            <person name="Drula E."/>
            <person name="Henrissat B."/>
            <person name="Wiebenga A."/>
            <person name="Lubbers R.J."/>
            <person name="Gomes A.C."/>
            <person name="Makela M.R."/>
            <person name="Stajich J."/>
            <person name="Grigoriev I.V."/>
            <person name="Mortensen U.H."/>
            <person name="De Vries R.P."/>
            <person name="Baker S.E."/>
            <person name="Andersen M.R."/>
        </authorList>
    </citation>
    <scope>NUCLEOTIDE SEQUENCE [LARGE SCALE GENOMIC DNA]</scope>
    <source>
        <strain evidence="3 4">CBS 209.92</strain>
    </source>
</reference>
<dbReference type="PROSITE" id="PS50181">
    <property type="entry name" value="FBOX"/>
    <property type="match status" value="1"/>
</dbReference>
<accession>A0ABR4FXP2</accession>
<sequence>MEKLPLELLSMIFIELDPYSLMNFRRLRRIVKYAPTVLRSINTIGPGQSFSVQDLYDKLHTTACETCGDYGGYLYLITCRRVCYLCFTQEESYLPLLQVDVMRKIALRPKHVASLPKIKFKMSKRFILFDHDTAREVGLALYGSETAMRQNAAAILSDKMDLYESRISQQTAGTRTTTPRKPQISDEPDNGFLNPKRFMAIVRAPSLDRSGALEWGFHCAACQKQHILECGEIIDGRHRR</sequence>
<gene>
    <name evidence="3" type="ORF">BJX66DRAFT_327423</name>
</gene>
<evidence type="ECO:0000313" key="3">
    <source>
        <dbReference type="EMBL" id="KAL2788035.1"/>
    </source>
</evidence>